<reference evidence="3" key="1">
    <citation type="submission" date="2010-08" db="EMBL/GenBank/DDBJ databases">
        <authorList>
            <consortium name="Caenorhabditis japonica Sequencing Consortium"/>
            <person name="Wilson R.K."/>
        </authorList>
    </citation>
    <scope>NUCLEOTIDE SEQUENCE [LARGE SCALE GENOMIC DNA]</scope>
    <source>
        <strain evidence="3">DF5081</strain>
    </source>
</reference>
<name>A0A8R1EN26_CAEJA</name>
<sequence length="108" mass="12553">MLEELERNINPGVIIEDDFKFEAEMDAFKTEHIDETMDSIKMEEEQSTDEVDEMMEDVDVDMDANDFEDDNLAAGQILNDLAMSDSDDDERAEEVRRPNDDDHRLDSF</sequence>
<keyword evidence="3" id="KW-1185">Reference proteome</keyword>
<dbReference type="Proteomes" id="UP000005237">
    <property type="component" value="Unassembled WGS sequence"/>
</dbReference>
<evidence type="ECO:0000313" key="2">
    <source>
        <dbReference type="EnsemblMetazoa" id="CJA39309.1"/>
    </source>
</evidence>
<accession>A0A8R1EN26</accession>
<protein>
    <submittedName>
        <fullName evidence="2">Uncharacterized protein</fullName>
    </submittedName>
</protein>
<dbReference type="EnsemblMetazoa" id="CJA39309.1">
    <property type="protein sequence ID" value="CJA39309.1"/>
    <property type="gene ID" value="WBGene00215156"/>
</dbReference>
<reference evidence="2" key="2">
    <citation type="submission" date="2022-06" db="UniProtKB">
        <authorList>
            <consortium name="EnsemblMetazoa"/>
        </authorList>
    </citation>
    <scope>IDENTIFICATION</scope>
    <source>
        <strain evidence="2">DF5081</strain>
    </source>
</reference>
<feature type="compositionally biased region" description="Basic and acidic residues" evidence="1">
    <location>
        <begin position="93"/>
        <end position="108"/>
    </location>
</feature>
<evidence type="ECO:0000313" key="3">
    <source>
        <dbReference type="Proteomes" id="UP000005237"/>
    </source>
</evidence>
<evidence type="ECO:0000256" key="1">
    <source>
        <dbReference type="SAM" id="MobiDB-lite"/>
    </source>
</evidence>
<organism evidence="2 3">
    <name type="scientific">Caenorhabditis japonica</name>
    <dbReference type="NCBI Taxonomy" id="281687"/>
    <lineage>
        <taxon>Eukaryota</taxon>
        <taxon>Metazoa</taxon>
        <taxon>Ecdysozoa</taxon>
        <taxon>Nematoda</taxon>
        <taxon>Chromadorea</taxon>
        <taxon>Rhabditida</taxon>
        <taxon>Rhabditina</taxon>
        <taxon>Rhabditomorpha</taxon>
        <taxon>Rhabditoidea</taxon>
        <taxon>Rhabditidae</taxon>
        <taxon>Peloderinae</taxon>
        <taxon>Caenorhabditis</taxon>
    </lineage>
</organism>
<feature type="region of interest" description="Disordered" evidence="1">
    <location>
        <begin position="80"/>
        <end position="108"/>
    </location>
</feature>
<dbReference type="AlphaFoldDB" id="A0A8R1EN26"/>
<proteinExistence type="predicted"/>